<evidence type="ECO:0000313" key="3">
    <source>
        <dbReference type="Proteomes" id="UP000323258"/>
    </source>
</evidence>
<dbReference type="Proteomes" id="UP000323258">
    <property type="component" value="Unassembled WGS sequence"/>
</dbReference>
<keyword evidence="3" id="KW-1185">Reference proteome</keyword>
<evidence type="ECO:0000313" key="2">
    <source>
        <dbReference type="EMBL" id="TYR36461.1"/>
    </source>
</evidence>
<dbReference type="CDD" id="cd07012">
    <property type="entry name" value="PBP2_Bug_TTT"/>
    <property type="match status" value="1"/>
</dbReference>
<dbReference type="EMBL" id="VSZS01000045">
    <property type="protein sequence ID" value="TYR36461.1"/>
    <property type="molecule type" value="Genomic_DNA"/>
</dbReference>
<dbReference type="PIRSF" id="PIRSF017082">
    <property type="entry name" value="YflP"/>
    <property type="match status" value="1"/>
</dbReference>
<comment type="caution">
    <text evidence="2">The sequence shown here is derived from an EMBL/GenBank/DDBJ whole genome shotgun (WGS) entry which is preliminary data.</text>
</comment>
<dbReference type="AlphaFoldDB" id="A0A5D4H5X1"/>
<gene>
    <name evidence="2" type="ORF">FY036_00815</name>
</gene>
<dbReference type="Gene3D" id="3.40.190.10">
    <property type="entry name" value="Periplasmic binding protein-like II"/>
    <property type="match status" value="1"/>
</dbReference>
<sequence>MTGASWAQYPEKAITIIVPWAAGGGTDAAARIVGSLLEKNLGQPVQVVNRTGGNGVVGHAAIATARPDGYTLGLITTEINMMHWMGLTDLTYEAYAPLAMINEDPAAVIVSAEAGWTTLEEMIEDIRANPGKFKGTGTGLGGSWHLALAGLLNKVEVPSDAMPWIPSKGASTGLLDVVAGGADVAPVSLPEAASLLEAGKLKTLAIMSGERAKNFPDIPTVEETMGIAWSQGVWRGMVTPKGVDEEILSTLEAALEKVYNDPEYVEFMESRGFGLRWMDGPTFGAFLGESNSELGEVLKAIGLAK</sequence>
<dbReference type="Pfam" id="PF03401">
    <property type="entry name" value="TctC"/>
    <property type="match status" value="1"/>
</dbReference>
<dbReference type="PANTHER" id="PTHR42928:SF5">
    <property type="entry name" value="BLR1237 PROTEIN"/>
    <property type="match status" value="1"/>
</dbReference>
<reference evidence="2 3" key="2">
    <citation type="submission" date="2019-09" db="EMBL/GenBank/DDBJ databases">
        <title>Mesorhizobium sp. MaA-C15 isolated from Microcystis aeruginosa.</title>
        <authorList>
            <person name="Jeong S.E."/>
            <person name="Jin H.M."/>
            <person name="Jeon C.O."/>
        </authorList>
    </citation>
    <scope>NUCLEOTIDE SEQUENCE [LARGE SCALE GENOMIC DNA]</scope>
    <source>
        <strain evidence="2 3">MaA-C15</strain>
    </source>
</reference>
<dbReference type="SUPFAM" id="SSF53850">
    <property type="entry name" value="Periplasmic binding protein-like II"/>
    <property type="match status" value="1"/>
</dbReference>
<name>A0A5D4H5X1_9HYPH</name>
<dbReference type="InterPro" id="IPR042100">
    <property type="entry name" value="Bug_dom1"/>
</dbReference>
<organism evidence="2 3">
    <name type="scientific">Neoaquamicrobium microcysteis</name>
    <dbReference type="NCBI Taxonomy" id="2682781"/>
    <lineage>
        <taxon>Bacteria</taxon>
        <taxon>Pseudomonadati</taxon>
        <taxon>Pseudomonadota</taxon>
        <taxon>Alphaproteobacteria</taxon>
        <taxon>Hyphomicrobiales</taxon>
        <taxon>Phyllobacteriaceae</taxon>
        <taxon>Neoaquamicrobium</taxon>
    </lineage>
</organism>
<dbReference type="OrthoDB" id="8443386at2"/>
<evidence type="ECO:0000256" key="1">
    <source>
        <dbReference type="ARBA" id="ARBA00006987"/>
    </source>
</evidence>
<reference evidence="2 3" key="1">
    <citation type="submission" date="2019-08" db="EMBL/GenBank/DDBJ databases">
        <authorList>
            <person name="Seo Y.L."/>
        </authorList>
    </citation>
    <scope>NUCLEOTIDE SEQUENCE [LARGE SCALE GENOMIC DNA]</scope>
    <source>
        <strain evidence="2 3">MaA-C15</strain>
    </source>
</reference>
<protein>
    <submittedName>
        <fullName evidence="2">Tripartite tricarboxylate transporter substrate binding protein</fullName>
    </submittedName>
</protein>
<dbReference type="Gene3D" id="3.40.190.150">
    <property type="entry name" value="Bordetella uptake gene, domain 1"/>
    <property type="match status" value="1"/>
</dbReference>
<proteinExistence type="inferred from homology"/>
<dbReference type="InterPro" id="IPR005064">
    <property type="entry name" value="BUG"/>
</dbReference>
<comment type="similarity">
    <text evidence="1">Belongs to the UPF0065 (bug) family.</text>
</comment>
<dbReference type="PANTHER" id="PTHR42928">
    <property type="entry name" value="TRICARBOXYLATE-BINDING PROTEIN"/>
    <property type="match status" value="1"/>
</dbReference>
<accession>A0A5D4H5X1</accession>